<proteinExistence type="predicted"/>
<evidence type="ECO:0000313" key="5">
    <source>
        <dbReference type="Proteomes" id="UP001143307"/>
    </source>
</evidence>
<dbReference type="NCBIfam" id="TIGR03558">
    <property type="entry name" value="oxido_grp_1"/>
    <property type="match status" value="1"/>
</dbReference>
<dbReference type="InterPro" id="IPR011251">
    <property type="entry name" value="Luciferase-like_dom"/>
</dbReference>
<dbReference type="SUPFAM" id="SSF51679">
    <property type="entry name" value="Bacterial luciferase-like"/>
    <property type="match status" value="1"/>
</dbReference>
<evidence type="ECO:0000256" key="1">
    <source>
        <dbReference type="ARBA" id="ARBA00007789"/>
    </source>
</evidence>
<dbReference type="PANTHER" id="PTHR30137">
    <property type="entry name" value="LUCIFERASE-LIKE MONOOXYGENASE"/>
    <property type="match status" value="1"/>
</dbReference>
<dbReference type="InterPro" id="IPR036661">
    <property type="entry name" value="Luciferase-like_sf"/>
</dbReference>
<keyword evidence="5" id="KW-1185">Reference proteome</keyword>
<dbReference type="Proteomes" id="UP001143307">
    <property type="component" value="Unassembled WGS sequence"/>
</dbReference>
<comment type="caution">
    <text evidence="4">The sequence shown here is derived from an EMBL/GenBank/DDBJ whole genome shotgun (WGS) entry which is preliminary data.</text>
</comment>
<organism evidence="4 5">
    <name type="scientific">Candidatus Seongchinamella marina</name>
    <dbReference type="NCBI Taxonomy" id="2518990"/>
    <lineage>
        <taxon>Bacteria</taxon>
        <taxon>Pseudomonadati</taxon>
        <taxon>Pseudomonadota</taxon>
        <taxon>Gammaproteobacteria</taxon>
        <taxon>Cellvibrionales</taxon>
        <taxon>Halieaceae</taxon>
        <taxon>Seongchinamella</taxon>
    </lineage>
</organism>
<name>A0ABT3SZP4_9GAMM</name>
<evidence type="ECO:0000256" key="2">
    <source>
        <dbReference type="SAM" id="MobiDB-lite"/>
    </source>
</evidence>
<feature type="region of interest" description="Disordered" evidence="2">
    <location>
        <begin position="1"/>
        <end position="21"/>
    </location>
</feature>
<protein>
    <submittedName>
        <fullName evidence="4">LLM class flavin-dependent oxidoreductase</fullName>
    </submittedName>
</protein>
<dbReference type="Pfam" id="PF00296">
    <property type="entry name" value="Bac_luciferase"/>
    <property type="match status" value="1"/>
</dbReference>
<dbReference type="RefSeq" id="WP_279254097.1">
    <property type="nucleotide sequence ID" value="NZ_SHNP01000008.1"/>
</dbReference>
<dbReference type="EMBL" id="SHNP01000008">
    <property type="protein sequence ID" value="MCX2975457.1"/>
    <property type="molecule type" value="Genomic_DNA"/>
</dbReference>
<accession>A0ABT3SZP4</accession>
<dbReference type="InterPro" id="IPR050766">
    <property type="entry name" value="Bact_Lucif_Oxidored"/>
</dbReference>
<dbReference type="InterPro" id="IPR019949">
    <property type="entry name" value="CmoO-like"/>
</dbReference>
<dbReference type="PANTHER" id="PTHR30137:SF19">
    <property type="entry name" value="LUCIFERASE-LIKE MONOOXYGENASE"/>
    <property type="match status" value="1"/>
</dbReference>
<dbReference type="Gene3D" id="3.20.20.30">
    <property type="entry name" value="Luciferase-like domain"/>
    <property type="match status" value="1"/>
</dbReference>
<reference evidence="4" key="1">
    <citation type="submission" date="2019-02" db="EMBL/GenBank/DDBJ databases">
        <authorList>
            <person name="Li S.-H."/>
        </authorList>
    </citation>
    <scope>NUCLEOTIDE SEQUENCE</scope>
    <source>
        <strain evidence="4">IMCC8485</strain>
    </source>
</reference>
<dbReference type="CDD" id="cd00347">
    <property type="entry name" value="Flavin_utilizing_monoxygenases"/>
    <property type="match status" value="1"/>
</dbReference>
<feature type="domain" description="Luciferase-like" evidence="3">
    <location>
        <begin position="12"/>
        <end position="308"/>
    </location>
</feature>
<evidence type="ECO:0000313" key="4">
    <source>
        <dbReference type="EMBL" id="MCX2975457.1"/>
    </source>
</evidence>
<sequence>MSSLKLSVLDQSPVHDEGSESSGLFTTIELAKLCDRVGYHRYWVAEHHDTPGYASPCPEMMVSNVAHATQRIRVGSGGVMLPHYSAFKVAETFKMLEAFHPGRIDLGVGRAPGGNPISSGALAAPRQAIPTQFYPQQARDLIGFVNNNTPSEHPYHDATVVPRDVGAPDVWMLGSSDGSAELAGELGAGFVLALFIGTHDRPPDIIARYKKAFQSNGSFDKPQAAIAVATICADTTEEARWLASSHTYWKVQAFRHGLRDPLFPPDVVMDKVKQLKPSDQAYYEETMNTMVLGTPAQCREELEHIAKTFDVDELMIVNVTHSFKPRISSYQMLAEQFELPNATGA</sequence>
<gene>
    <name evidence="4" type="ORF">EYC87_17900</name>
</gene>
<evidence type="ECO:0000259" key="3">
    <source>
        <dbReference type="Pfam" id="PF00296"/>
    </source>
</evidence>
<comment type="similarity">
    <text evidence="1">To bacterial alkanal monooxygenase alpha and beta chains.</text>
</comment>